<name>A0A917EDH1_9STRE</name>
<proteinExistence type="predicted"/>
<accession>A0A917EDH1</accession>
<dbReference type="InterPro" id="IPR051448">
    <property type="entry name" value="CdaR-like_regulators"/>
</dbReference>
<dbReference type="EMBL" id="BMJN01000002">
    <property type="protein sequence ID" value="GGE25088.1"/>
    <property type="molecule type" value="Genomic_DNA"/>
</dbReference>
<dbReference type="Gene3D" id="1.10.10.2840">
    <property type="entry name" value="PucR C-terminal helix-turn-helix domain"/>
    <property type="match status" value="1"/>
</dbReference>
<keyword evidence="4" id="KW-1185">Reference proteome</keyword>
<evidence type="ECO:0000313" key="4">
    <source>
        <dbReference type="Proteomes" id="UP000660801"/>
    </source>
</evidence>
<dbReference type="AlphaFoldDB" id="A0A917EDH1"/>
<feature type="domain" description="Purine catabolism PurC-like" evidence="1">
    <location>
        <begin position="20"/>
        <end position="120"/>
    </location>
</feature>
<protein>
    <recommendedName>
        <fullName evidence="5">PucR family transcriptional regulator</fullName>
    </recommendedName>
</protein>
<dbReference type="PANTHER" id="PTHR33744">
    <property type="entry name" value="CARBOHYDRATE DIACID REGULATOR"/>
    <property type="match status" value="1"/>
</dbReference>
<organism evidence="3 4">
    <name type="scientific">Streptococcus himalayensis</name>
    <dbReference type="NCBI Taxonomy" id="1888195"/>
    <lineage>
        <taxon>Bacteria</taxon>
        <taxon>Bacillati</taxon>
        <taxon>Bacillota</taxon>
        <taxon>Bacilli</taxon>
        <taxon>Lactobacillales</taxon>
        <taxon>Streptococcaceae</taxon>
        <taxon>Streptococcus</taxon>
    </lineage>
</organism>
<evidence type="ECO:0000259" key="1">
    <source>
        <dbReference type="Pfam" id="PF07905"/>
    </source>
</evidence>
<evidence type="ECO:0000259" key="2">
    <source>
        <dbReference type="Pfam" id="PF13556"/>
    </source>
</evidence>
<evidence type="ECO:0008006" key="5">
    <source>
        <dbReference type="Google" id="ProtNLM"/>
    </source>
</evidence>
<dbReference type="RefSeq" id="WP_068989752.1">
    <property type="nucleotide sequence ID" value="NZ_BMJN01000002.1"/>
</dbReference>
<dbReference type="InterPro" id="IPR042070">
    <property type="entry name" value="PucR_C-HTH_sf"/>
</dbReference>
<dbReference type="Pfam" id="PF13556">
    <property type="entry name" value="HTH_30"/>
    <property type="match status" value="1"/>
</dbReference>
<comment type="caution">
    <text evidence="3">The sequence shown here is derived from an EMBL/GenBank/DDBJ whole genome shotgun (WGS) entry which is preliminary data.</text>
</comment>
<sequence length="543" mass="63005">MLSNLTVKSLESSDIMISADIFSTKLGMEKQLKSVNIMDVSTIADWLNGGELLIIGKFMTSHFTKNFIEILKNKNVSAILSKKKYHKYISEDIIDLLRYYDIPLILIDNDFSWSDVIIAFQKAELVQNSKALIESEKFIKQIIRYFSRNHSLNNLCQIVHETTGLSLAIVGKTLEVIDSSNDWSWKEYFEKFSTNNIGRFHAVGVDLNHTTVYGYCYRSLFLNKLGYHLFFFPVYEHQRLAYYIVLKTDNKTDVLDSTILAKLENIQSIFELKQVLEIEFQKNNVYLKSVILDELLKMTGPDETLLERYSLGLGKHLDSNLQIIVVSDLIPDSNPLVFEQVCMDLITAIKNSDLQLNDLHFFSREQQLVIVGGTYSRAFHQLDVLQKIVQQSLKHNNCYIGISTSKPYWKLKMSLDEARQAIRFAKSNQCSSHLQRYQDIGVLKLVTNDMGAINHLFIEELFEQFLQPLITYDRQMKTELYETVSTFFDNHFSYTITSQRLFIHVNTLRARLGKVEQLLQISLKNTDHLMNLHLALRLYQNNF</sequence>
<dbReference type="InterPro" id="IPR012914">
    <property type="entry name" value="PucR_dom"/>
</dbReference>
<gene>
    <name evidence="3" type="ORF">GCM10011510_02730</name>
</gene>
<dbReference type="Proteomes" id="UP000660801">
    <property type="component" value="Unassembled WGS sequence"/>
</dbReference>
<evidence type="ECO:0000313" key="3">
    <source>
        <dbReference type="EMBL" id="GGE25088.1"/>
    </source>
</evidence>
<dbReference type="InterPro" id="IPR025736">
    <property type="entry name" value="PucR_C-HTH_dom"/>
</dbReference>
<dbReference type="Pfam" id="PF07905">
    <property type="entry name" value="PucR"/>
    <property type="match status" value="1"/>
</dbReference>
<reference evidence="3" key="2">
    <citation type="submission" date="2020-09" db="EMBL/GenBank/DDBJ databases">
        <authorList>
            <person name="Sun Q."/>
            <person name="Zhou Y."/>
        </authorList>
    </citation>
    <scope>NUCLEOTIDE SEQUENCE</scope>
    <source>
        <strain evidence="3">CGMCC 1.15533</strain>
    </source>
</reference>
<reference evidence="3" key="1">
    <citation type="journal article" date="2014" name="Int. J. Syst. Evol. Microbiol.">
        <title>Complete genome sequence of Corynebacterium casei LMG S-19264T (=DSM 44701T), isolated from a smear-ripened cheese.</title>
        <authorList>
            <consortium name="US DOE Joint Genome Institute (JGI-PGF)"/>
            <person name="Walter F."/>
            <person name="Albersmeier A."/>
            <person name="Kalinowski J."/>
            <person name="Ruckert C."/>
        </authorList>
    </citation>
    <scope>NUCLEOTIDE SEQUENCE</scope>
    <source>
        <strain evidence="3">CGMCC 1.15533</strain>
    </source>
</reference>
<feature type="domain" description="PucR C-terminal helix-turn-helix" evidence="2">
    <location>
        <begin position="480"/>
        <end position="538"/>
    </location>
</feature>